<dbReference type="GO" id="GO:0008934">
    <property type="term" value="F:inositol monophosphate 1-phosphatase activity"/>
    <property type="evidence" value="ECO:0007669"/>
    <property type="project" value="TreeGrafter"/>
</dbReference>
<gene>
    <name evidence="8" type="primary">suhB</name>
    <name evidence="8" type="ORF">NCTC4824_02807</name>
</gene>
<dbReference type="InterPro" id="IPR000760">
    <property type="entry name" value="Inositol_monophosphatase-like"/>
</dbReference>
<dbReference type="EC" id="3.1.3.25" evidence="3"/>
<dbReference type="EMBL" id="LS483476">
    <property type="protein sequence ID" value="SQI60554.1"/>
    <property type="molecule type" value="Genomic_DNA"/>
</dbReference>
<dbReference type="GO" id="GO:0046854">
    <property type="term" value="P:phosphatidylinositol phosphate biosynthetic process"/>
    <property type="evidence" value="ECO:0007669"/>
    <property type="project" value="InterPro"/>
</dbReference>
<evidence type="ECO:0000256" key="5">
    <source>
        <dbReference type="ARBA" id="ARBA00022801"/>
    </source>
</evidence>
<keyword evidence="6 7" id="KW-0460">Magnesium</keyword>
<dbReference type="FunFam" id="3.30.540.10:FF:000003">
    <property type="entry name" value="Inositol-1-monophosphatase"/>
    <property type="match status" value="1"/>
</dbReference>
<protein>
    <recommendedName>
        <fullName evidence="3">inositol-phosphate phosphatase</fullName>
        <ecNumber evidence="3">3.1.3.25</ecNumber>
    </recommendedName>
</protein>
<feature type="binding site" evidence="7">
    <location>
        <position position="89"/>
    </location>
    <ligand>
        <name>Mg(2+)</name>
        <dbReference type="ChEBI" id="CHEBI:18420"/>
        <label>1</label>
        <note>catalytic</note>
    </ligand>
</feature>
<dbReference type="RefSeq" id="WP_066140068.1">
    <property type="nucleotide sequence ID" value="NZ_CBCSGM010000001.1"/>
</dbReference>
<name>A0A2X4ZJB7_LEDLE</name>
<organism evidence="8 9">
    <name type="scientific">Lederbergia lenta</name>
    <name type="common">Bacillus lentus</name>
    <dbReference type="NCBI Taxonomy" id="1467"/>
    <lineage>
        <taxon>Bacteria</taxon>
        <taxon>Bacillati</taxon>
        <taxon>Bacillota</taxon>
        <taxon>Bacilli</taxon>
        <taxon>Bacillales</taxon>
        <taxon>Bacillaceae</taxon>
        <taxon>Lederbergia</taxon>
    </lineage>
</organism>
<dbReference type="Proteomes" id="UP000249134">
    <property type="component" value="Chromosome 1"/>
</dbReference>
<evidence type="ECO:0000313" key="8">
    <source>
        <dbReference type="EMBL" id="SQI60554.1"/>
    </source>
</evidence>
<feature type="binding site" evidence="7">
    <location>
        <position position="90"/>
    </location>
    <ligand>
        <name>Mg(2+)</name>
        <dbReference type="ChEBI" id="CHEBI:18420"/>
        <label>2</label>
    </ligand>
</feature>
<evidence type="ECO:0000256" key="1">
    <source>
        <dbReference type="ARBA" id="ARBA00001033"/>
    </source>
</evidence>
<reference evidence="8 9" key="1">
    <citation type="submission" date="2018-06" db="EMBL/GenBank/DDBJ databases">
        <authorList>
            <consortium name="Pathogen Informatics"/>
            <person name="Doyle S."/>
        </authorList>
    </citation>
    <scope>NUCLEOTIDE SEQUENCE [LARGE SCALE GENOMIC DNA]</scope>
    <source>
        <strain evidence="8 9">NCTC4824</strain>
    </source>
</reference>
<dbReference type="GO" id="GO:0007165">
    <property type="term" value="P:signal transduction"/>
    <property type="evidence" value="ECO:0007669"/>
    <property type="project" value="TreeGrafter"/>
</dbReference>
<dbReference type="PRINTS" id="PR00377">
    <property type="entry name" value="IMPHPHTASES"/>
</dbReference>
<dbReference type="AlphaFoldDB" id="A0A2X4ZJB7"/>
<dbReference type="PROSITE" id="PS00629">
    <property type="entry name" value="IMP_1"/>
    <property type="match status" value="1"/>
</dbReference>
<dbReference type="PANTHER" id="PTHR20854:SF4">
    <property type="entry name" value="INOSITOL-1-MONOPHOSPHATASE-RELATED"/>
    <property type="match status" value="1"/>
</dbReference>
<keyword evidence="9" id="KW-1185">Reference proteome</keyword>
<dbReference type="SUPFAM" id="SSF56655">
    <property type="entry name" value="Carbohydrate phosphatase"/>
    <property type="match status" value="1"/>
</dbReference>
<dbReference type="PROSITE" id="PS00630">
    <property type="entry name" value="IMP_2"/>
    <property type="match status" value="1"/>
</dbReference>
<dbReference type="Pfam" id="PF00459">
    <property type="entry name" value="Inositol_P"/>
    <property type="match status" value="1"/>
</dbReference>
<evidence type="ECO:0000256" key="6">
    <source>
        <dbReference type="ARBA" id="ARBA00022842"/>
    </source>
</evidence>
<dbReference type="GO" id="GO:0046872">
    <property type="term" value="F:metal ion binding"/>
    <property type="evidence" value="ECO:0007669"/>
    <property type="project" value="UniProtKB-KW"/>
</dbReference>
<dbReference type="Gene3D" id="3.30.540.10">
    <property type="entry name" value="Fructose-1,6-Bisphosphatase, subunit A, domain 1"/>
    <property type="match status" value="1"/>
</dbReference>
<dbReference type="GO" id="GO:0006020">
    <property type="term" value="P:inositol metabolic process"/>
    <property type="evidence" value="ECO:0007669"/>
    <property type="project" value="TreeGrafter"/>
</dbReference>
<evidence type="ECO:0000256" key="2">
    <source>
        <dbReference type="ARBA" id="ARBA00001946"/>
    </source>
</evidence>
<keyword evidence="4 7" id="KW-0479">Metal-binding</keyword>
<dbReference type="KEGG" id="blen:NCTC4824_02807"/>
<dbReference type="CDD" id="cd01637">
    <property type="entry name" value="IMPase_like"/>
    <property type="match status" value="1"/>
</dbReference>
<dbReference type="InterPro" id="IPR020550">
    <property type="entry name" value="Inositol_monophosphatase_CS"/>
</dbReference>
<evidence type="ECO:0000256" key="3">
    <source>
        <dbReference type="ARBA" id="ARBA00013106"/>
    </source>
</evidence>
<dbReference type="PANTHER" id="PTHR20854">
    <property type="entry name" value="INOSITOL MONOPHOSPHATASE"/>
    <property type="match status" value="1"/>
</dbReference>
<sequence length="264" mass="29888">MTNWSEIDKLTRVWLKESRKNIIQSFATILEIQTKANVNDLVTNIDKETEQFFIENIRANFPKHRIMGEEGFGDKFTDLNGVVWIIDPIDGTMNFVHQQRNFFISIGIYDNGIGILGYLYDVVHDELYFAKAGEGAYCNGKKLPLLSEGLVENAIVGFNAQWLVSNNYMDPKKLFPLIRDVRGTRSYGSAALEIAYVATGRLDSYISMRLAPWDFAAGKIIVEELGGIVTNLQGERVNLLETGSILVSKPGLHENIMQRYLKEQ</sequence>
<feature type="binding site" evidence="7">
    <location>
        <position position="87"/>
    </location>
    <ligand>
        <name>Mg(2+)</name>
        <dbReference type="ChEBI" id="CHEBI:18420"/>
        <label>1</label>
        <note>catalytic</note>
    </ligand>
</feature>
<accession>A0A2X4ZJB7</accession>
<feature type="binding site" evidence="7">
    <location>
        <position position="69"/>
    </location>
    <ligand>
        <name>Mg(2+)</name>
        <dbReference type="ChEBI" id="CHEBI:18420"/>
        <label>1</label>
        <note>catalytic</note>
    </ligand>
</feature>
<dbReference type="STRING" id="1348624.GCA_001591545_01855"/>
<dbReference type="Gene3D" id="3.40.190.80">
    <property type="match status" value="1"/>
</dbReference>
<feature type="binding site" evidence="7">
    <location>
        <position position="214"/>
    </location>
    <ligand>
        <name>Mg(2+)</name>
        <dbReference type="ChEBI" id="CHEBI:18420"/>
        <label>1</label>
        <note>catalytic</note>
    </ligand>
</feature>
<proteinExistence type="predicted"/>
<evidence type="ECO:0000256" key="7">
    <source>
        <dbReference type="PIRSR" id="PIRSR600760-2"/>
    </source>
</evidence>
<comment type="catalytic activity">
    <reaction evidence="1">
        <text>a myo-inositol phosphate + H2O = myo-inositol + phosphate</text>
        <dbReference type="Rhea" id="RHEA:24056"/>
        <dbReference type="ChEBI" id="CHEBI:15377"/>
        <dbReference type="ChEBI" id="CHEBI:17268"/>
        <dbReference type="ChEBI" id="CHEBI:43474"/>
        <dbReference type="ChEBI" id="CHEBI:84139"/>
        <dbReference type="EC" id="3.1.3.25"/>
    </reaction>
</comment>
<dbReference type="InterPro" id="IPR020583">
    <property type="entry name" value="Inositol_monoP_metal-BS"/>
</dbReference>
<evidence type="ECO:0000256" key="4">
    <source>
        <dbReference type="ARBA" id="ARBA00022723"/>
    </source>
</evidence>
<evidence type="ECO:0000313" key="9">
    <source>
        <dbReference type="Proteomes" id="UP000249134"/>
    </source>
</evidence>
<keyword evidence="5 8" id="KW-0378">Hydrolase</keyword>
<comment type="cofactor">
    <cofactor evidence="2 7">
        <name>Mg(2+)</name>
        <dbReference type="ChEBI" id="CHEBI:18420"/>
    </cofactor>
</comment>